<dbReference type="InterPro" id="IPR037069">
    <property type="entry name" value="AcylCoA_DH/ox_N_sf"/>
</dbReference>
<dbReference type="SUPFAM" id="SSF56645">
    <property type="entry name" value="Acyl-CoA dehydrogenase NM domain-like"/>
    <property type="match status" value="1"/>
</dbReference>
<dbReference type="GO" id="GO:0050660">
    <property type="term" value="F:flavin adenine dinucleotide binding"/>
    <property type="evidence" value="ECO:0007669"/>
    <property type="project" value="InterPro"/>
</dbReference>
<gene>
    <name evidence="9" type="ORF">IN07_13925</name>
</gene>
<dbReference type="GO" id="GO:0006635">
    <property type="term" value="P:fatty acid beta-oxidation"/>
    <property type="evidence" value="ECO:0007669"/>
    <property type="project" value="InterPro"/>
</dbReference>
<dbReference type="Gene3D" id="2.40.110.10">
    <property type="entry name" value="Butyryl-CoA Dehydrogenase, subunit A, domain 2"/>
    <property type="match status" value="1"/>
</dbReference>
<organism evidence="9 10">
    <name type="scientific">Modestobacter caceresii</name>
    <dbReference type="NCBI Taxonomy" id="1522368"/>
    <lineage>
        <taxon>Bacteria</taxon>
        <taxon>Bacillati</taxon>
        <taxon>Actinomycetota</taxon>
        <taxon>Actinomycetes</taxon>
        <taxon>Geodermatophilales</taxon>
        <taxon>Geodermatophilaceae</taxon>
        <taxon>Modestobacter</taxon>
    </lineage>
</organism>
<dbReference type="Pfam" id="PF00441">
    <property type="entry name" value="Acyl-CoA_dh_1"/>
    <property type="match status" value="1"/>
</dbReference>
<evidence type="ECO:0000313" key="10">
    <source>
        <dbReference type="Proteomes" id="UP000029713"/>
    </source>
</evidence>
<dbReference type="Gene3D" id="1.10.540.10">
    <property type="entry name" value="Acyl-CoA dehydrogenase/oxidase, N-terminal domain"/>
    <property type="match status" value="1"/>
</dbReference>
<dbReference type="EMBL" id="JPMX01000060">
    <property type="protein sequence ID" value="KGH46032.1"/>
    <property type="molecule type" value="Genomic_DNA"/>
</dbReference>
<feature type="domain" description="Acyl-CoA dehydrogenase/oxidase C-terminal" evidence="6">
    <location>
        <begin position="241"/>
        <end position="385"/>
    </location>
</feature>
<comment type="caution">
    <text evidence="9">The sequence shown here is derived from an EMBL/GenBank/DDBJ whole genome shotgun (WGS) entry which is preliminary data.</text>
</comment>
<name>A0A098Y6F5_9ACTN</name>
<evidence type="ECO:0000259" key="6">
    <source>
        <dbReference type="Pfam" id="PF00441"/>
    </source>
</evidence>
<dbReference type="STRING" id="1522368.IN07_13925"/>
<dbReference type="Gene3D" id="1.20.140.10">
    <property type="entry name" value="Butyryl-CoA Dehydrogenase, subunit A, domain 3"/>
    <property type="match status" value="1"/>
</dbReference>
<proteinExistence type="inferred from homology"/>
<keyword evidence="10" id="KW-1185">Reference proteome</keyword>
<dbReference type="Proteomes" id="UP000029713">
    <property type="component" value="Unassembled WGS sequence"/>
</dbReference>
<dbReference type="InterPro" id="IPR046373">
    <property type="entry name" value="Acyl-CoA_Oxase/DH_mid-dom_sf"/>
</dbReference>
<keyword evidence="5" id="KW-0560">Oxidoreductase</keyword>
<dbReference type="Pfam" id="PF02770">
    <property type="entry name" value="Acyl-CoA_dh_M"/>
    <property type="match status" value="1"/>
</dbReference>
<evidence type="ECO:0000256" key="1">
    <source>
        <dbReference type="ARBA" id="ARBA00001974"/>
    </source>
</evidence>
<dbReference type="PANTHER" id="PTHR43188">
    <property type="entry name" value="ACYL-COENZYME A OXIDASE"/>
    <property type="match status" value="1"/>
</dbReference>
<reference evidence="9 10" key="1">
    <citation type="submission" date="2014-07" db="EMBL/GenBank/DDBJ databases">
        <title>Biosystematic studies on Modestobacter strains isolated from extreme hyper-arid desert soil and from historic building.</title>
        <authorList>
            <person name="Bukarasam K."/>
            <person name="Bull A."/>
            <person name="Girard G."/>
            <person name="van Wezel G."/>
            <person name="Goodfellow M."/>
        </authorList>
    </citation>
    <scope>NUCLEOTIDE SEQUENCE [LARGE SCALE GENOMIC DNA]</scope>
    <source>
        <strain evidence="9 10">KNN45-2b</strain>
    </source>
</reference>
<protein>
    <submittedName>
        <fullName evidence="9">Acyl-CoA dehydrogenase</fullName>
    </submittedName>
</protein>
<dbReference type="RefSeq" id="WP_036336435.1">
    <property type="nucleotide sequence ID" value="NZ_JPMX01000060.1"/>
</dbReference>
<dbReference type="GO" id="GO:0003995">
    <property type="term" value="F:acyl-CoA dehydrogenase activity"/>
    <property type="evidence" value="ECO:0007669"/>
    <property type="project" value="InterPro"/>
</dbReference>
<dbReference type="InterPro" id="IPR006089">
    <property type="entry name" value="Acyl-CoA_DH_CS"/>
</dbReference>
<evidence type="ECO:0000259" key="8">
    <source>
        <dbReference type="Pfam" id="PF02771"/>
    </source>
</evidence>
<evidence type="ECO:0000256" key="3">
    <source>
        <dbReference type="ARBA" id="ARBA00022630"/>
    </source>
</evidence>
<dbReference type="AlphaFoldDB" id="A0A098Y6F5"/>
<feature type="domain" description="Acyl-CoA oxidase/dehydrogenase middle" evidence="7">
    <location>
        <begin position="133"/>
        <end position="226"/>
    </location>
</feature>
<dbReference type="InterPro" id="IPR036250">
    <property type="entry name" value="AcylCo_DH-like_C"/>
</dbReference>
<evidence type="ECO:0000256" key="2">
    <source>
        <dbReference type="ARBA" id="ARBA00009347"/>
    </source>
</evidence>
<dbReference type="InterPro" id="IPR009100">
    <property type="entry name" value="AcylCoA_DH/oxidase_NM_dom_sf"/>
</dbReference>
<dbReference type="PANTHER" id="PTHR43188:SF1">
    <property type="entry name" value="ACYL-COA DEHYDROGENASE"/>
    <property type="match status" value="1"/>
</dbReference>
<keyword evidence="3 5" id="KW-0285">Flavoprotein</keyword>
<evidence type="ECO:0000313" key="9">
    <source>
        <dbReference type="EMBL" id="KGH46032.1"/>
    </source>
</evidence>
<comment type="cofactor">
    <cofactor evidence="1 5">
        <name>FAD</name>
        <dbReference type="ChEBI" id="CHEBI:57692"/>
    </cofactor>
</comment>
<dbReference type="OrthoDB" id="9770681at2"/>
<evidence type="ECO:0000256" key="4">
    <source>
        <dbReference type="ARBA" id="ARBA00022827"/>
    </source>
</evidence>
<accession>A0A098Y6F5</accession>
<feature type="domain" description="Acyl-CoA dehydrogenase/oxidase N-terminal" evidence="8">
    <location>
        <begin position="21"/>
        <end position="128"/>
    </location>
</feature>
<dbReference type="Pfam" id="PF02771">
    <property type="entry name" value="Acyl-CoA_dh_N"/>
    <property type="match status" value="1"/>
</dbReference>
<dbReference type="SUPFAM" id="SSF47203">
    <property type="entry name" value="Acyl-CoA dehydrogenase C-terminal domain-like"/>
    <property type="match status" value="1"/>
</dbReference>
<dbReference type="PROSITE" id="PS00073">
    <property type="entry name" value="ACYL_COA_DH_2"/>
    <property type="match status" value="1"/>
</dbReference>
<keyword evidence="4 5" id="KW-0274">FAD</keyword>
<dbReference type="InterPro" id="IPR013786">
    <property type="entry name" value="AcylCoA_DH/ox_N"/>
</dbReference>
<evidence type="ECO:0000259" key="7">
    <source>
        <dbReference type="Pfam" id="PF02770"/>
    </source>
</evidence>
<comment type="similarity">
    <text evidence="2 5">Belongs to the acyl-CoA dehydrogenase family.</text>
</comment>
<sequence>MTDLLLPADFFGFQSLLSDDEQKELLALREFLESEIKPHVNAAWASAEFPHDLIPKFAEADIVGRSYDWEGRPRASRLYTGFQAMELSRVDPSMATFLGVHNGLAMGSIMILGSEEQRQRWIPSMMQMQTIGAFGLTEPEGGSDVARGMRTTARRDGDSWVLNGAKRWIGNGTFADVVVVFARDEADDQVKTFVVEKGTPGFTATKIEDKFALRTVQNADLTFTDCRIPAENKLEDGNTFKDVNKVLKVTRGGVAWSGVGCQLGAYEVAVAYAKERHQFGKAIGSFQLIQDLLARMLGNVTASLGMTVRLSQLQETDELRDDQAALAKSYVTARGRETVGWARELFGGNGIVLDFDVVRYFNDAEALYSYEGTREMNTLIVGRSITGMSAFV</sequence>
<dbReference type="InterPro" id="IPR045008">
    <property type="entry name" value="ACX4-like"/>
</dbReference>
<dbReference type="InterPro" id="IPR009075">
    <property type="entry name" value="AcylCo_DH/oxidase_C"/>
</dbReference>
<dbReference type="InterPro" id="IPR006091">
    <property type="entry name" value="Acyl-CoA_Oxase/DH_mid-dom"/>
</dbReference>
<evidence type="ECO:0000256" key="5">
    <source>
        <dbReference type="RuleBase" id="RU362125"/>
    </source>
</evidence>